<proteinExistence type="predicted"/>
<evidence type="ECO:0000313" key="3">
    <source>
        <dbReference type="EMBL" id="KPM41940.1"/>
    </source>
</evidence>
<dbReference type="OrthoDB" id="1262810at2759"/>
<comment type="caution">
    <text evidence="3">The sequence shown here is derived from an EMBL/GenBank/DDBJ whole genome shotgun (WGS) entry which is preliminary data.</text>
</comment>
<feature type="region of interest" description="Disordered" evidence="1">
    <location>
        <begin position="260"/>
        <end position="288"/>
    </location>
</feature>
<name>A0A0N8H7J4_9HYPO</name>
<protein>
    <recommendedName>
        <fullName evidence="2">Protein NO VEIN C-terminal domain-containing protein</fullName>
    </recommendedName>
</protein>
<feature type="compositionally biased region" description="Basic and acidic residues" evidence="1">
    <location>
        <begin position="267"/>
        <end position="286"/>
    </location>
</feature>
<feature type="domain" description="Protein NO VEIN C-terminal" evidence="2">
    <location>
        <begin position="556"/>
        <end position="609"/>
    </location>
</feature>
<dbReference type="EMBL" id="LKCW01000057">
    <property type="protein sequence ID" value="KPM41940.1"/>
    <property type="molecule type" value="Genomic_DNA"/>
</dbReference>
<dbReference type="Proteomes" id="UP000050424">
    <property type="component" value="Unassembled WGS sequence"/>
</dbReference>
<organism evidence="3 4">
    <name type="scientific">Neonectria ditissima</name>
    <dbReference type="NCBI Taxonomy" id="78410"/>
    <lineage>
        <taxon>Eukaryota</taxon>
        <taxon>Fungi</taxon>
        <taxon>Dikarya</taxon>
        <taxon>Ascomycota</taxon>
        <taxon>Pezizomycotina</taxon>
        <taxon>Sordariomycetes</taxon>
        <taxon>Hypocreomycetidae</taxon>
        <taxon>Hypocreales</taxon>
        <taxon>Nectriaceae</taxon>
        <taxon>Neonectria</taxon>
    </lineage>
</organism>
<keyword evidence="4" id="KW-1185">Reference proteome</keyword>
<dbReference type="Pfam" id="PF13020">
    <property type="entry name" value="NOV_C"/>
    <property type="match status" value="1"/>
</dbReference>
<gene>
    <name evidence="3" type="ORF">AK830_g4632</name>
</gene>
<dbReference type="AlphaFoldDB" id="A0A0N8H7J4"/>
<evidence type="ECO:0000313" key="4">
    <source>
        <dbReference type="Proteomes" id="UP000050424"/>
    </source>
</evidence>
<accession>A0A0N8H7J4</accession>
<evidence type="ECO:0000256" key="1">
    <source>
        <dbReference type="SAM" id="MobiDB-lite"/>
    </source>
</evidence>
<reference evidence="3 4" key="1">
    <citation type="submission" date="2015-09" db="EMBL/GenBank/DDBJ databases">
        <title>Draft genome of a European isolate of the apple canker pathogen Neonectria ditissima.</title>
        <authorList>
            <person name="Gomez-Cortecero A."/>
            <person name="Harrison R.J."/>
            <person name="Armitage A.D."/>
        </authorList>
    </citation>
    <scope>NUCLEOTIDE SEQUENCE [LARGE SCALE GENOMIC DNA]</scope>
    <source>
        <strain evidence="3 4">R09/05</strain>
    </source>
</reference>
<evidence type="ECO:0000259" key="2">
    <source>
        <dbReference type="Pfam" id="PF13020"/>
    </source>
</evidence>
<dbReference type="InterPro" id="IPR024975">
    <property type="entry name" value="NOV_C"/>
</dbReference>
<sequence length="640" mass="71939">MHVVDELCSLHKENPDGIVQRCEELLTILKHYVAGEPDFPQPQMFRLKTTRMFPVLLKVRDISQAGAGPKVALRALSDESWYIPDRLTLEAAFQGKVNMLAFSLRSVNLLEPLFTKLGLEKKYLSLAVKETVEPRGTVIRDIARNNDLDIRAKHFAHINSTSVSPSPQTVMPLRVWSVPSLVVVRRIGLVVVEEDNELITFQEDSALTNIYLRLEIPLWKEAEVNYRLAEFFSKQYNVKSEDLNFFNFLLGAPVGNLGSMLAGRNRSQPEERRTNDPRSSNRRDLDQATNMVDLSETAKAVSLGAPTPVIDLDEMDVIVIEDDDARVQRHDEAQSVTREEATHLQQPTRISPLNPVTVSPGAQVQYSLRELIPSFRLRAQSVARSAQNFRISKYPITRGSVQARVRNERFAQQAAVPRAPVPVPPPPAAGGWSAFFSEAGSSLESPIEIPDLTATSTVQQVRNREIGFLGEAFVLQPLNSTVTYSLTPPQIHKVFEHHISDWSYENWTSKLRVEDGHAPFTQFEGEFADFTYVDRSGQMKAFFLGAGVSLDAGWCNGTKYHLEVKTTTSSSNEPFFVSQNQVDMMQKFENDPGNAYILLRVFNIERDDPGLKFHPKPWSLYLSGILAFVSAGGYQRKGEH</sequence>